<dbReference type="GeneID" id="15803872"/>
<accession>L0AXG0</accession>
<proteinExistence type="predicted"/>
<name>L0AXG0_THEEQ</name>
<sequence>MKNVSFASGGLTLSSILRKELEHHDDIMKLFWFAGMMSSLDTRCNPAKAFKFLLDNVAFANRIRRVDLSNSTFFVNSESYTLYQKGVFTKGISILVYMQYKLILMDASDVLKRATQVYLPSTTRKVLPKTRTKRHRVSPKAVLERADFSICDDLNKGCMYNRMITGIGIYSQYEFDHDNLILNHQRKIYKWTSSGYNNVDPIERGYSEKSKPTITDDERKIVIPKYLDDISDSKDDFEDLRLKYVNGKILGLYDNNTEFCPYSKRFYEASRKKRRVFSISESGNILSSLKREALSDSDDKTLPRMLMANFNRKYEKYINGPKNVVKKIFKRSQTGCYKSGNVCRNQRFNKEDKPSVMESNDLYEELKEFCSKEGDGPTFYFQSFVSTKSTRYKAATTLLNLLNLATLGKIGLASSSHGIAITVQE</sequence>
<protein>
    <submittedName>
        <fullName evidence="1">Uncharacterized protein</fullName>
    </submittedName>
</protein>
<keyword evidence="2" id="KW-1185">Reference proteome</keyword>
<dbReference type="OrthoDB" id="366461at2759"/>
<dbReference type="KEGG" id="beq:BEWA_031080"/>
<dbReference type="VEuPathDB" id="PiroplasmaDB:BEWA_031080"/>
<reference evidence="1 2" key="1">
    <citation type="journal article" date="2012" name="BMC Genomics">
        <title>Comparative genomic analysis and phylogenetic position of Theileria equi.</title>
        <authorList>
            <person name="Kappmeyer L.S."/>
            <person name="Thiagarajan M."/>
            <person name="Herndon D.R."/>
            <person name="Ramsay J.D."/>
            <person name="Caler E."/>
            <person name="Djikeng A."/>
            <person name="Gillespie J.J."/>
            <person name="Lau A.O."/>
            <person name="Roalson E.H."/>
            <person name="Silva J.C."/>
            <person name="Silva M.G."/>
            <person name="Suarez C.E."/>
            <person name="Ueti M.W."/>
            <person name="Nene V.M."/>
            <person name="Mealey R.H."/>
            <person name="Knowles D.P."/>
            <person name="Brayton K.A."/>
        </authorList>
    </citation>
    <scope>NUCLEOTIDE SEQUENCE [LARGE SCALE GENOMIC DNA]</scope>
    <source>
        <strain evidence="1 2">WA</strain>
    </source>
</reference>
<dbReference type="AlphaFoldDB" id="L0AXG0"/>
<organism evidence="1 2">
    <name type="scientific">Theileria equi strain WA</name>
    <dbReference type="NCBI Taxonomy" id="1537102"/>
    <lineage>
        <taxon>Eukaryota</taxon>
        <taxon>Sar</taxon>
        <taxon>Alveolata</taxon>
        <taxon>Apicomplexa</taxon>
        <taxon>Aconoidasida</taxon>
        <taxon>Piroplasmida</taxon>
        <taxon>Theileriidae</taxon>
        <taxon>Theileria</taxon>
    </lineage>
</organism>
<dbReference type="EMBL" id="CP001669">
    <property type="protein sequence ID" value="AFZ80255.1"/>
    <property type="molecule type" value="Genomic_DNA"/>
</dbReference>
<gene>
    <name evidence="1" type="ORF">BEWA_031080</name>
</gene>
<dbReference type="Proteomes" id="UP000031512">
    <property type="component" value="Chromosome 1"/>
</dbReference>
<evidence type="ECO:0000313" key="2">
    <source>
        <dbReference type="Proteomes" id="UP000031512"/>
    </source>
</evidence>
<dbReference type="RefSeq" id="XP_004829921.1">
    <property type="nucleotide sequence ID" value="XM_004829864.1"/>
</dbReference>
<evidence type="ECO:0000313" key="1">
    <source>
        <dbReference type="EMBL" id="AFZ80255.1"/>
    </source>
</evidence>